<feature type="domain" description="RNA polymerase sigma-70 region 3" evidence="6">
    <location>
        <begin position="135"/>
        <end position="207"/>
    </location>
</feature>
<evidence type="ECO:0000256" key="1">
    <source>
        <dbReference type="ARBA" id="ARBA00023015"/>
    </source>
</evidence>
<evidence type="ECO:0000259" key="6">
    <source>
        <dbReference type="Pfam" id="PF04539"/>
    </source>
</evidence>
<keyword evidence="9" id="KW-1185">Reference proteome</keyword>
<feature type="domain" description="RNA polymerase sigma-70 region 2" evidence="7">
    <location>
        <begin position="54"/>
        <end position="123"/>
    </location>
</feature>
<proteinExistence type="predicted"/>
<evidence type="ECO:0000256" key="3">
    <source>
        <dbReference type="ARBA" id="ARBA00023125"/>
    </source>
</evidence>
<dbReference type="RefSeq" id="WP_015808477.1">
    <property type="nucleotide sequence ID" value="NC_013061.1"/>
</dbReference>
<dbReference type="InterPro" id="IPR013325">
    <property type="entry name" value="RNA_pol_sigma_r2"/>
</dbReference>
<dbReference type="EMBL" id="CP001681">
    <property type="protein sequence ID" value="ACU04866.1"/>
    <property type="molecule type" value="Genomic_DNA"/>
</dbReference>
<feature type="domain" description="RNA polymerase sigma-70 region 1.2" evidence="5">
    <location>
        <begin position="16"/>
        <end position="49"/>
    </location>
</feature>
<keyword evidence="1" id="KW-0805">Transcription regulation</keyword>
<evidence type="ECO:0000259" key="7">
    <source>
        <dbReference type="Pfam" id="PF04542"/>
    </source>
</evidence>
<dbReference type="InterPro" id="IPR009042">
    <property type="entry name" value="RNA_pol_sigma70_r1_2"/>
</dbReference>
<accession>C6Y0F4</accession>
<dbReference type="GO" id="GO:0016987">
    <property type="term" value="F:sigma factor activity"/>
    <property type="evidence" value="ECO:0007669"/>
    <property type="project" value="UniProtKB-KW"/>
</dbReference>
<evidence type="ECO:0000256" key="4">
    <source>
        <dbReference type="ARBA" id="ARBA00023163"/>
    </source>
</evidence>
<reference evidence="8 9" key="1">
    <citation type="journal article" date="2009" name="Stand. Genomic Sci.">
        <title>Complete genome sequence of Pedobacter heparinus type strain (HIM 762-3).</title>
        <authorList>
            <person name="Han C."/>
            <person name="Spring S."/>
            <person name="Lapidus A."/>
            <person name="Del Rio T.G."/>
            <person name="Tice H."/>
            <person name="Copeland A."/>
            <person name="Cheng J.F."/>
            <person name="Lucas S."/>
            <person name="Chen F."/>
            <person name="Nolan M."/>
            <person name="Bruce D."/>
            <person name="Goodwin L."/>
            <person name="Pitluck S."/>
            <person name="Ivanova N."/>
            <person name="Mavromatis K."/>
            <person name="Mikhailova N."/>
            <person name="Pati A."/>
            <person name="Chen A."/>
            <person name="Palaniappan K."/>
            <person name="Land M."/>
            <person name="Hauser L."/>
            <person name="Chang Y.J."/>
            <person name="Jeffries C.C."/>
            <person name="Saunders E."/>
            <person name="Chertkov O."/>
            <person name="Brettin T."/>
            <person name="Goker M."/>
            <person name="Rohde M."/>
            <person name="Bristow J."/>
            <person name="Eisen J.A."/>
            <person name="Markowitz V."/>
            <person name="Hugenholtz P."/>
            <person name="Kyrpides N.C."/>
            <person name="Klenk H.P."/>
            <person name="Detter J.C."/>
        </authorList>
    </citation>
    <scope>NUCLEOTIDE SEQUENCE [LARGE SCALE GENOMIC DNA]</scope>
    <source>
        <strain evidence="9">ATCC 13125 / DSM 2366 / CIP 104194 / JCM 7457 / NBRC 12017 / NCIMB 9290 / NRRL B-14731 / HIM 762-3</strain>
    </source>
</reference>
<dbReference type="InterPro" id="IPR050239">
    <property type="entry name" value="Sigma-70_RNA_pol_init_factors"/>
</dbReference>
<dbReference type="Pfam" id="PF04542">
    <property type="entry name" value="Sigma70_r2"/>
    <property type="match status" value="1"/>
</dbReference>
<dbReference type="Proteomes" id="UP000000852">
    <property type="component" value="Chromosome"/>
</dbReference>
<dbReference type="SUPFAM" id="SSF88946">
    <property type="entry name" value="Sigma2 domain of RNA polymerase sigma factors"/>
    <property type="match status" value="1"/>
</dbReference>
<dbReference type="InterPro" id="IPR007624">
    <property type="entry name" value="RNA_pol_sigma70_r3"/>
</dbReference>
<organism evidence="8 9">
    <name type="scientific">Pedobacter heparinus (strain ATCC 13125 / DSM 2366 / CIP 104194 / JCM 7457 / NBRC 12017 / NCIMB 9290 / NRRL B-14731 / HIM 762-3)</name>
    <dbReference type="NCBI Taxonomy" id="485917"/>
    <lineage>
        <taxon>Bacteria</taxon>
        <taxon>Pseudomonadati</taxon>
        <taxon>Bacteroidota</taxon>
        <taxon>Sphingobacteriia</taxon>
        <taxon>Sphingobacteriales</taxon>
        <taxon>Sphingobacteriaceae</taxon>
        <taxon>Pedobacter</taxon>
    </lineage>
</organism>
<evidence type="ECO:0000313" key="9">
    <source>
        <dbReference type="Proteomes" id="UP000000852"/>
    </source>
</evidence>
<keyword evidence="2" id="KW-0731">Sigma factor</keyword>
<evidence type="ECO:0000259" key="5">
    <source>
        <dbReference type="Pfam" id="PF00140"/>
    </source>
</evidence>
<evidence type="ECO:0000313" key="8">
    <source>
        <dbReference type="EMBL" id="ACU04866.1"/>
    </source>
</evidence>
<dbReference type="InterPro" id="IPR007627">
    <property type="entry name" value="RNA_pol_sigma70_r2"/>
</dbReference>
<dbReference type="Gene3D" id="1.10.601.10">
    <property type="entry name" value="RNA Polymerase Primary Sigma Factor"/>
    <property type="match status" value="1"/>
</dbReference>
<dbReference type="PRINTS" id="PR00046">
    <property type="entry name" value="SIGMA70FCT"/>
</dbReference>
<protein>
    <submittedName>
        <fullName evidence="8">RNA polymerase sigma factor, sigma-70 family</fullName>
    </submittedName>
</protein>
<dbReference type="NCBIfam" id="TIGR02937">
    <property type="entry name" value="sigma70-ECF"/>
    <property type="match status" value="1"/>
</dbReference>
<dbReference type="AlphaFoldDB" id="C6Y0F4"/>
<dbReference type="GO" id="GO:0006352">
    <property type="term" value="P:DNA-templated transcription initiation"/>
    <property type="evidence" value="ECO:0007669"/>
    <property type="project" value="InterPro"/>
</dbReference>
<dbReference type="OrthoDB" id="9809557at2"/>
<evidence type="ECO:0000256" key="2">
    <source>
        <dbReference type="ARBA" id="ARBA00023082"/>
    </source>
</evidence>
<keyword evidence="3" id="KW-0238">DNA-binding</keyword>
<dbReference type="GO" id="GO:0003677">
    <property type="term" value="F:DNA binding"/>
    <property type="evidence" value="ECO:0007669"/>
    <property type="project" value="UniProtKB-KW"/>
</dbReference>
<dbReference type="InterPro" id="IPR013324">
    <property type="entry name" value="RNA_pol_sigma_r3/r4-like"/>
</dbReference>
<dbReference type="PANTHER" id="PTHR30603:SF47">
    <property type="entry name" value="RNA POLYMERASE SIGMA FACTOR SIGD, CHLOROPLASTIC"/>
    <property type="match status" value="1"/>
</dbReference>
<dbReference type="HOGENOM" id="CLU_014793_3_5_10"/>
<dbReference type="Pfam" id="PF04539">
    <property type="entry name" value="Sigma70_r3"/>
    <property type="match status" value="1"/>
</dbReference>
<dbReference type="Pfam" id="PF00140">
    <property type="entry name" value="Sigma70_r1_2"/>
    <property type="match status" value="1"/>
</dbReference>
<name>C6Y0F4_PEDHD</name>
<dbReference type="KEGG" id="phe:Phep_2665"/>
<keyword evidence="4" id="KW-0804">Transcription</keyword>
<dbReference type="Gene3D" id="1.10.10.10">
    <property type="entry name" value="Winged helix-like DNA-binding domain superfamily/Winged helix DNA-binding domain"/>
    <property type="match status" value="2"/>
</dbReference>
<dbReference type="InterPro" id="IPR014284">
    <property type="entry name" value="RNA_pol_sigma-70_dom"/>
</dbReference>
<dbReference type="InterPro" id="IPR036388">
    <property type="entry name" value="WH-like_DNA-bd_sf"/>
</dbReference>
<dbReference type="STRING" id="485917.Phep_2665"/>
<dbReference type="PANTHER" id="PTHR30603">
    <property type="entry name" value="RNA POLYMERASE SIGMA FACTOR RPO"/>
    <property type="match status" value="1"/>
</dbReference>
<dbReference type="eggNOG" id="COG0568">
    <property type="taxonomic scope" value="Bacteria"/>
</dbReference>
<gene>
    <name evidence="8" type="ordered locus">Phep_2665</name>
</gene>
<dbReference type="SUPFAM" id="SSF88659">
    <property type="entry name" value="Sigma3 and sigma4 domains of RNA polymerase sigma factors"/>
    <property type="match status" value="2"/>
</dbReference>
<sequence length="289" mass="32793">MKRFTISPSIAKRDSDVVESYLSEIGRISLTDPEEEFRLVSAIRNGDQEALHRLIKGNLRFVVSVAKKYQDKGLKLGDLINEGNIGLIKAAHRFDATRGFKFITFAVWWVRQAILQAIAEQRRLIRLPGNQLLGISRLNQAVLKLEQQLERMPTVEELAVYTGFTVDKVMDYTANAAFTYSLDDVIKEESGSTLMEVIADEATHQTDHFTLAASLSTDLNRALDILSKREQKIIILFYGLNGYPQTAIEDMQKILKLSKERIRQLKDKAHKTLGLNCGVMLNDYFSRNV</sequence>
<dbReference type="InterPro" id="IPR000943">
    <property type="entry name" value="RNA_pol_sigma70"/>
</dbReference>